<dbReference type="KEGG" id="pprf:DPRO_3809"/>
<dbReference type="InterPro" id="IPR029035">
    <property type="entry name" value="DHS-like_NAD/FAD-binding_dom"/>
</dbReference>
<dbReference type="Gene3D" id="3.40.50.620">
    <property type="entry name" value="HUPs"/>
    <property type="match status" value="1"/>
</dbReference>
<organism evidence="3 4">
    <name type="scientific">Pseudodesulfovibrio profundus</name>
    <dbReference type="NCBI Taxonomy" id="57320"/>
    <lineage>
        <taxon>Bacteria</taxon>
        <taxon>Pseudomonadati</taxon>
        <taxon>Thermodesulfobacteriota</taxon>
        <taxon>Desulfovibrionia</taxon>
        <taxon>Desulfovibrionales</taxon>
        <taxon>Desulfovibrionaceae</taxon>
    </lineage>
</organism>
<dbReference type="SUPFAM" id="SSF52467">
    <property type="entry name" value="DHS-like NAD/FAD-binding domain"/>
    <property type="match status" value="1"/>
</dbReference>
<dbReference type="RefSeq" id="WP_097013409.1">
    <property type="nucleotide sequence ID" value="NZ_LT907975.1"/>
</dbReference>
<gene>
    <name evidence="3" type="ORF">DPRO_3809</name>
</gene>
<reference evidence="4" key="1">
    <citation type="submission" date="2017-09" db="EMBL/GenBank/DDBJ databases">
        <authorList>
            <person name="Regsiter A."/>
            <person name="William W."/>
        </authorList>
    </citation>
    <scope>NUCLEOTIDE SEQUENCE [LARGE SCALE GENOMIC DNA]</scope>
    <source>
        <strain evidence="4">500-1</strain>
    </source>
</reference>
<keyword evidence="1" id="KW-0813">Transport</keyword>
<keyword evidence="4" id="KW-1185">Reference proteome</keyword>
<dbReference type="InterPro" id="IPR014729">
    <property type="entry name" value="Rossmann-like_a/b/a_fold"/>
</dbReference>
<dbReference type="AlphaFoldDB" id="A0A2C8FE39"/>
<dbReference type="Gene3D" id="3.40.50.1220">
    <property type="entry name" value="TPP-binding domain"/>
    <property type="match status" value="1"/>
</dbReference>
<proteinExistence type="predicted"/>
<dbReference type="Proteomes" id="UP000219215">
    <property type="component" value="Chromosome DPRO"/>
</dbReference>
<dbReference type="Pfam" id="PF01012">
    <property type="entry name" value="ETF"/>
    <property type="match status" value="1"/>
</dbReference>
<dbReference type="SUPFAM" id="SSF52402">
    <property type="entry name" value="Adenine nucleotide alpha hydrolases-like"/>
    <property type="match status" value="1"/>
</dbReference>
<dbReference type="OrthoDB" id="9770286at2"/>
<dbReference type="InterPro" id="IPR014730">
    <property type="entry name" value="ETF_a/b_N"/>
</dbReference>
<evidence type="ECO:0000313" key="3">
    <source>
        <dbReference type="EMBL" id="SOB60726.1"/>
    </source>
</evidence>
<evidence type="ECO:0000256" key="1">
    <source>
        <dbReference type="ARBA" id="ARBA00022982"/>
    </source>
</evidence>
<sequence>MTVLYIAHTECDGTLSKVALESLSTAKKLADGLGAELTVGLVGADVAAAADSIAGCGAKFLAVTGPAYNDGVYSIDLAAAEAIAKAAEAEIIIAPATSRYSRAIPGLAIRLGGRVDTHISCVEAVDGKPVAKRWFYRQRMEGTLTREERPWIMTLDSGCSVAFEGSGSAEIETIEADLSSVRTKPMGMECVSEDEQTIRPDAQSLLVAGAGWSKKQADGEVHVAEAEDIILRFLSKTKASLGSSKSLVDISGEGGAVISFLTHMHQIGQTGSSPRHAKGLATCCHGEEPHVVGWRFIKERRAINTDASCGWAQGKCDVLYVGDAFEIMKKVNELLD</sequence>
<dbReference type="SMART" id="SM00893">
    <property type="entry name" value="ETF"/>
    <property type="match status" value="1"/>
</dbReference>
<name>A0A2C8FE39_9BACT</name>
<protein>
    <submittedName>
        <fullName evidence="3">Electron transfer flavoprotein alpha/beta-subunit</fullName>
    </submittedName>
</protein>
<dbReference type="EMBL" id="LT907975">
    <property type="protein sequence ID" value="SOB60726.1"/>
    <property type="molecule type" value="Genomic_DNA"/>
</dbReference>
<evidence type="ECO:0000313" key="4">
    <source>
        <dbReference type="Proteomes" id="UP000219215"/>
    </source>
</evidence>
<keyword evidence="1" id="KW-0249">Electron transport</keyword>
<evidence type="ECO:0000259" key="2">
    <source>
        <dbReference type="SMART" id="SM00893"/>
    </source>
</evidence>
<accession>A0A2C8FE39</accession>
<feature type="domain" description="Electron transfer flavoprotein alpha/beta-subunit N-terminal" evidence="2">
    <location>
        <begin position="3"/>
        <end position="185"/>
    </location>
</feature>